<sequence length="136" mass="14619">SRTKIVAMTQVSNVLGREYPVKEIAKLAHEKGAVMVVDGAQSTPHMRVDVTDLDADFFAFSGHKLLAPMGIGVLYGKEELLEKMPPFLSGGEMIDSVTRTSAVYAELPHKFEAGTVNAAGAAGLKAAIDYIRKSRI</sequence>
<dbReference type="InterPro" id="IPR000192">
    <property type="entry name" value="Aminotrans_V_dom"/>
</dbReference>
<dbReference type="InterPro" id="IPR015424">
    <property type="entry name" value="PyrdxlP-dep_Trfase"/>
</dbReference>
<evidence type="ECO:0000256" key="1">
    <source>
        <dbReference type="ARBA" id="ARBA00022898"/>
    </source>
</evidence>
<reference evidence="3" key="1">
    <citation type="journal article" date="2013" name="Environ. Microbiol.">
        <title>Microbiota from the distal guts of lean and obese adolescents exhibit partial functional redundancy besides clear differences in community structure.</title>
        <authorList>
            <person name="Ferrer M."/>
            <person name="Ruiz A."/>
            <person name="Lanza F."/>
            <person name="Haange S.B."/>
            <person name="Oberbach A."/>
            <person name="Till H."/>
            <person name="Bargiela R."/>
            <person name="Campoy C."/>
            <person name="Segura M.T."/>
            <person name="Richter M."/>
            <person name="von Bergen M."/>
            <person name="Seifert J."/>
            <person name="Suarez A."/>
        </authorList>
    </citation>
    <scope>NUCLEOTIDE SEQUENCE</scope>
</reference>
<dbReference type="AlphaFoldDB" id="K1SYW2"/>
<gene>
    <name evidence="3" type="ORF">LEA_11634</name>
</gene>
<evidence type="ECO:0000259" key="2">
    <source>
        <dbReference type="Pfam" id="PF00266"/>
    </source>
</evidence>
<dbReference type="InterPro" id="IPR015421">
    <property type="entry name" value="PyrdxlP-dep_Trfase_major"/>
</dbReference>
<dbReference type="PANTHER" id="PTHR43586">
    <property type="entry name" value="CYSTEINE DESULFURASE"/>
    <property type="match status" value="1"/>
</dbReference>
<keyword evidence="1" id="KW-0663">Pyridoxal phosphate</keyword>
<feature type="non-terminal residue" evidence="3">
    <location>
        <position position="1"/>
    </location>
</feature>
<dbReference type="EMBL" id="AJWY01007852">
    <property type="protein sequence ID" value="EKC62838.1"/>
    <property type="molecule type" value="Genomic_DNA"/>
</dbReference>
<proteinExistence type="predicted"/>
<dbReference type="Pfam" id="PF00266">
    <property type="entry name" value="Aminotran_5"/>
    <property type="match status" value="1"/>
</dbReference>
<evidence type="ECO:0000313" key="3">
    <source>
        <dbReference type="EMBL" id="EKC62838.1"/>
    </source>
</evidence>
<name>K1SYW2_9ZZZZ</name>
<comment type="caution">
    <text evidence="3">The sequence shown here is derived from an EMBL/GenBank/DDBJ whole genome shotgun (WGS) entry which is preliminary data.</text>
</comment>
<dbReference type="Gene3D" id="3.40.640.10">
    <property type="entry name" value="Type I PLP-dependent aspartate aminotransferase-like (Major domain)"/>
    <property type="match status" value="1"/>
</dbReference>
<dbReference type="PANTHER" id="PTHR43586:SF8">
    <property type="entry name" value="CYSTEINE DESULFURASE 1, CHLOROPLASTIC"/>
    <property type="match status" value="1"/>
</dbReference>
<protein>
    <submittedName>
        <fullName evidence="3">Cysteine desulfurase, SufS subfamily</fullName>
    </submittedName>
</protein>
<dbReference type="SUPFAM" id="SSF53383">
    <property type="entry name" value="PLP-dependent transferases"/>
    <property type="match status" value="1"/>
</dbReference>
<accession>K1SYW2</accession>
<feature type="domain" description="Aminotransferase class V" evidence="2">
    <location>
        <begin position="2"/>
        <end position="133"/>
    </location>
</feature>
<organism evidence="3">
    <name type="scientific">human gut metagenome</name>
    <dbReference type="NCBI Taxonomy" id="408170"/>
    <lineage>
        <taxon>unclassified sequences</taxon>
        <taxon>metagenomes</taxon>
        <taxon>organismal metagenomes</taxon>
    </lineage>
</organism>